<dbReference type="RefSeq" id="WP_274457423.1">
    <property type="nucleotide sequence ID" value="NZ_CP067097.1"/>
</dbReference>
<dbReference type="SUPFAM" id="SSF53448">
    <property type="entry name" value="Nucleotide-diphospho-sugar transferases"/>
    <property type="match status" value="1"/>
</dbReference>
<reference evidence="4 5" key="1">
    <citation type="submission" date="2023-07" db="EMBL/GenBank/DDBJ databases">
        <title>Genomic Encyclopedia of Type Strains, Phase IV (KMG-IV): sequencing the most valuable type-strain genomes for metagenomic binning, comparative biology and taxonomic classification.</title>
        <authorList>
            <person name="Goeker M."/>
        </authorList>
    </citation>
    <scope>NUCLEOTIDE SEQUENCE [LARGE SCALE GENOMIC DNA]</scope>
    <source>
        <strain evidence="4 5">DSM 4006</strain>
    </source>
</reference>
<keyword evidence="1" id="KW-0808">Transferase</keyword>
<comment type="caution">
    <text evidence="4">The sequence shown here is derived from an EMBL/GenBank/DDBJ whole genome shotgun (WGS) entry which is preliminary data.</text>
</comment>
<evidence type="ECO:0000256" key="3">
    <source>
        <dbReference type="ARBA" id="ARBA00023229"/>
    </source>
</evidence>
<dbReference type="InterPro" id="IPR029044">
    <property type="entry name" value="Nucleotide-diphossugar_trans"/>
</dbReference>
<evidence type="ECO:0000313" key="5">
    <source>
        <dbReference type="Proteomes" id="UP001232973"/>
    </source>
</evidence>
<dbReference type="GO" id="GO:0016779">
    <property type="term" value="F:nucleotidyltransferase activity"/>
    <property type="evidence" value="ECO:0007669"/>
    <property type="project" value="UniProtKB-KW"/>
</dbReference>
<name>A0ABT9XJC1_9BACL</name>
<sequence length="273" mass="29251">MVYGILVAAGSGSRIGFRKQYAVLAGVEMWERSARALLAGGVDRLCIVVPEADRAEMIEKVKTASLHHTCRVVTGGDSRIASVAQGMEGVLAWIAAEGSAAVRVGGGGRTVVRFGDVHVQEGTFPGEAVWVAVHDAARPFVAVADVQAVIEVAKRDGAAVLGKPCVDTIKRVQNQKIVETVPREMLWNAQTPQVFRLDWLVRGLRAAGFGEASRSDRGPVGRTFTDDASLLEAIHLPVTMVAATTVNLKVTTQDDLPFATWLAERLWGQEDPS</sequence>
<dbReference type="PANTHER" id="PTHR32125:SF4">
    <property type="entry name" value="2-C-METHYL-D-ERYTHRITOL 4-PHOSPHATE CYTIDYLYLTRANSFERASE, CHLOROPLASTIC"/>
    <property type="match status" value="1"/>
</dbReference>
<gene>
    <name evidence="4" type="ORF">J2S03_002244</name>
</gene>
<accession>A0ABT9XJC1</accession>
<keyword evidence="3" id="KW-0414">Isoprene biosynthesis</keyword>
<dbReference type="PANTHER" id="PTHR32125">
    <property type="entry name" value="2-C-METHYL-D-ERYTHRITOL 4-PHOSPHATE CYTIDYLYLTRANSFERASE, CHLOROPLASTIC"/>
    <property type="match status" value="1"/>
</dbReference>
<dbReference type="Pfam" id="PF01128">
    <property type="entry name" value="IspD"/>
    <property type="match status" value="2"/>
</dbReference>
<keyword evidence="5" id="KW-1185">Reference proteome</keyword>
<organism evidence="4 5">
    <name type="scientific">Alicyclobacillus cycloheptanicus</name>
    <dbReference type="NCBI Taxonomy" id="1457"/>
    <lineage>
        <taxon>Bacteria</taxon>
        <taxon>Bacillati</taxon>
        <taxon>Bacillota</taxon>
        <taxon>Bacilli</taxon>
        <taxon>Bacillales</taxon>
        <taxon>Alicyclobacillaceae</taxon>
        <taxon>Alicyclobacillus</taxon>
    </lineage>
</organism>
<keyword evidence="2 4" id="KW-0548">Nucleotidyltransferase</keyword>
<dbReference type="InterPro" id="IPR034683">
    <property type="entry name" value="IspD/TarI"/>
</dbReference>
<dbReference type="Gene3D" id="3.90.550.10">
    <property type="entry name" value="Spore Coat Polysaccharide Biosynthesis Protein SpsA, Chain A"/>
    <property type="match status" value="1"/>
</dbReference>
<evidence type="ECO:0000256" key="1">
    <source>
        <dbReference type="ARBA" id="ARBA00022679"/>
    </source>
</evidence>
<dbReference type="CDD" id="cd02516">
    <property type="entry name" value="CDP-ME_synthetase"/>
    <property type="match status" value="1"/>
</dbReference>
<evidence type="ECO:0000256" key="2">
    <source>
        <dbReference type="ARBA" id="ARBA00022695"/>
    </source>
</evidence>
<proteinExistence type="predicted"/>
<dbReference type="InterPro" id="IPR050088">
    <property type="entry name" value="IspD/TarI_cytidylyltransf_bact"/>
</dbReference>
<protein>
    <submittedName>
        <fullName evidence="4">2-C-methyl-D-erythritol 4-phosphate cytidylyltransferase</fullName>
    </submittedName>
</protein>
<dbReference type="EMBL" id="JAUSTP010000018">
    <property type="protein sequence ID" value="MDQ0190380.1"/>
    <property type="molecule type" value="Genomic_DNA"/>
</dbReference>
<evidence type="ECO:0000313" key="4">
    <source>
        <dbReference type="EMBL" id="MDQ0190380.1"/>
    </source>
</evidence>
<dbReference type="Proteomes" id="UP001232973">
    <property type="component" value="Unassembled WGS sequence"/>
</dbReference>